<dbReference type="AlphaFoldDB" id="A0A4Z1H6C7"/>
<name>A0A4Z1H6C7_9HELO</name>
<sequence length="219" mass="24375">MRPASYQISSLLSHFANSKVTADNLNAYQLIVTTEALKPPNLKVTTATPHAMDNEQAIIGLIEHHCKELLRSPETLSLALERTVEVSKKVRTIEDIRIMASKFGVLARISLNRAAKLQRASGLLTIFEENPCVAKKYSADMIKVIRKWRAYKLSVDPEWKREAQFTDVFDSVGSDGVLKLLNEGRGSDEAVFSSVDDYMENLLRLAAENEGEPTPDGVN</sequence>
<reference evidence="1 2" key="1">
    <citation type="submission" date="2017-12" db="EMBL/GenBank/DDBJ databases">
        <title>Comparative genomics of Botrytis spp.</title>
        <authorList>
            <person name="Valero-Jimenez C.A."/>
            <person name="Tapia P."/>
            <person name="Veloso J."/>
            <person name="Silva-Moreno E."/>
            <person name="Staats M."/>
            <person name="Valdes J.H."/>
            <person name="Van Kan J.A.L."/>
        </authorList>
    </citation>
    <scope>NUCLEOTIDE SEQUENCE [LARGE SCALE GENOMIC DNA]</scope>
    <source>
        <strain evidence="1 2">MUCL11595</strain>
    </source>
</reference>
<evidence type="ECO:0000313" key="1">
    <source>
        <dbReference type="EMBL" id="TGO44678.1"/>
    </source>
</evidence>
<dbReference type="OrthoDB" id="10312016at2759"/>
<evidence type="ECO:0000313" key="2">
    <source>
        <dbReference type="Proteomes" id="UP000297527"/>
    </source>
</evidence>
<accession>A0A4Z1H6C7</accession>
<keyword evidence="2" id="KW-1185">Reference proteome</keyword>
<comment type="caution">
    <text evidence="1">The sequence shown here is derived from an EMBL/GenBank/DDBJ whole genome shotgun (WGS) entry which is preliminary data.</text>
</comment>
<dbReference type="Proteomes" id="UP000297527">
    <property type="component" value="Unassembled WGS sequence"/>
</dbReference>
<organism evidence="1 2">
    <name type="scientific">Botryotinia convoluta</name>
    <dbReference type="NCBI Taxonomy" id="54673"/>
    <lineage>
        <taxon>Eukaryota</taxon>
        <taxon>Fungi</taxon>
        <taxon>Dikarya</taxon>
        <taxon>Ascomycota</taxon>
        <taxon>Pezizomycotina</taxon>
        <taxon>Leotiomycetes</taxon>
        <taxon>Helotiales</taxon>
        <taxon>Sclerotiniaceae</taxon>
        <taxon>Botryotinia</taxon>
    </lineage>
</organism>
<gene>
    <name evidence="1" type="ORF">BCON_0476g00030</name>
</gene>
<proteinExistence type="predicted"/>
<dbReference type="EMBL" id="PQXN01000474">
    <property type="protein sequence ID" value="TGO44678.1"/>
    <property type="molecule type" value="Genomic_DNA"/>
</dbReference>
<protein>
    <submittedName>
        <fullName evidence="1">Uncharacterized protein</fullName>
    </submittedName>
</protein>